<dbReference type="Gene3D" id="3.40.50.300">
    <property type="entry name" value="P-loop containing nucleotide triphosphate hydrolases"/>
    <property type="match status" value="1"/>
</dbReference>
<gene>
    <name evidence="2" type="ORF">M427DRAFT_100483</name>
</gene>
<sequence>MGGVWEDSLFLCPSTVVGFAFAAKRWGRMYVDKFQPIEFDDMAYEGLVLDEDTKDMIKGLVQHGVGSGIKDLISGKGVGTIFLLHGNPGMGKTLTAEAVAELLHKPLYSVTVGELGTDASTLEYQLSDVLKIASSWKAVLLLDEADVFLERRNSADVHRNAMVGIFLRLLEYHQGILFLTTNRIASFDPAFASRINVALKYDDLQVAARTTIWRRCLQNVCGAESTEFSDSDLANLAAAELNGRQIRSIVKTAKCIATSKGVELGMRHVNIVLGVADKFTRDLKKAEEEAKQVV</sequence>
<dbReference type="STRING" id="1344416.A0A139AAY7"/>
<evidence type="ECO:0000313" key="3">
    <source>
        <dbReference type="Proteomes" id="UP000070544"/>
    </source>
</evidence>
<protein>
    <submittedName>
        <fullName evidence="2">p-loop containing nucleoside triphosphate hydrolase protein</fullName>
    </submittedName>
</protein>
<dbReference type="SUPFAM" id="SSF52540">
    <property type="entry name" value="P-loop containing nucleoside triphosphate hydrolases"/>
    <property type="match status" value="1"/>
</dbReference>
<dbReference type="GO" id="GO:0016887">
    <property type="term" value="F:ATP hydrolysis activity"/>
    <property type="evidence" value="ECO:0007669"/>
    <property type="project" value="InterPro"/>
</dbReference>
<proteinExistence type="predicted"/>
<dbReference type="OrthoDB" id="10042665at2759"/>
<keyword evidence="3" id="KW-1185">Reference proteome</keyword>
<dbReference type="AlphaFoldDB" id="A0A139AAY7"/>
<accession>A0A139AAY7</accession>
<dbReference type="PANTHER" id="PTHR46411:SF3">
    <property type="entry name" value="AAA+ ATPASE DOMAIN-CONTAINING PROTEIN"/>
    <property type="match status" value="1"/>
</dbReference>
<name>A0A139AAY7_GONPJ</name>
<dbReference type="InterPro" id="IPR003593">
    <property type="entry name" value="AAA+_ATPase"/>
</dbReference>
<dbReference type="OMA" id="HICEIEW"/>
<dbReference type="EMBL" id="KQ965777">
    <property type="protein sequence ID" value="KXS13553.1"/>
    <property type="molecule type" value="Genomic_DNA"/>
</dbReference>
<reference evidence="2 3" key="1">
    <citation type="journal article" date="2015" name="Genome Biol. Evol.">
        <title>Phylogenomic analyses indicate that early fungi evolved digesting cell walls of algal ancestors of land plants.</title>
        <authorList>
            <person name="Chang Y."/>
            <person name="Wang S."/>
            <person name="Sekimoto S."/>
            <person name="Aerts A.L."/>
            <person name="Choi C."/>
            <person name="Clum A."/>
            <person name="LaButti K.M."/>
            <person name="Lindquist E.A."/>
            <person name="Yee Ngan C."/>
            <person name="Ohm R.A."/>
            <person name="Salamov A.A."/>
            <person name="Grigoriev I.V."/>
            <person name="Spatafora J.W."/>
            <person name="Berbee M.L."/>
        </authorList>
    </citation>
    <scope>NUCLEOTIDE SEQUENCE [LARGE SCALE GENOMIC DNA]</scope>
    <source>
        <strain evidence="2 3">JEL478</strain>
    </source>
</reference>
<feature type="domain" description="AAA+ ATPase" evidence="1">
    <location>
        <begin position="78"/>
        <end position="202"/>
    </location>
</feature>
<dbReference type="InterPro" id="IPR027417">
    <property type="entry name" value="P-loop_NTPase"/>
</dbReference>
<dbReference type="InterPro" id="IPR003959">
    <property type="entry name" value="ATPase_AAA_core"/>
</dbReference>
<dbReference type="PANTHER" id="PTHR46411">
    <property type="entry name" value="FAMILY ATPASE, PUTATIVE-RELATED"/>
    <property type="match status" value="1"/>
</dbReference>
<dbReference type="GO" id="GO:0005524">
    <property type="term" value="F:ATP binding"/>
    <property type="evidence" value="ECO:0007669"/>
    <property type="project" value="InterPro"/>
</dbReference>
<evidence type="ECO:0000313" key="2">
    <source>
        <dbReference type="EMBL" id="KXS13553.1"/>
    </source>
</evidence>
<dbReference type="SMART" id="SM00382">
    <property type="entry name" value="AAA"/>
    <property type="match status" value="1"/>
</dbReference>
<dbReference type="Pfam" id="PF00004">
    <property type="entry name" value="AAA"/>
    <property type="match status" value="1"/>
</dbReference>
<keyword evidence="2" id="KW-0378">Hydrolase</keyword>
<dbReference type="Proteomes" id="UP000070544">
    <property type="component" value="Unassembled WGS sequence"/>
</dbReference>
<evidence type="ECO:0000259" key="1">
    <source>
        <dbReference type="SMART" id="SM00382"/>
    </source>
</evidence>
<organism evidence="2 3">
    <name type="scientific">Gonapodya prolifera (strain JEL478)</name>
    <name type="common">Monoblepharis prolifera</name>
    <dbReference type="NCBI Taxonomy" id="1344416"/>
    <lineage>
        <taxon>Eukaryota</taxon>
        <taxon>Fungi</taxon>
        <taxon>Fungi incertae sedis</taxon>
        <taxon>Chytridiomycota</taxon>
        <taxon>Chytridiomycota incertae sedis</taxon>
        <taxon>Monoblepharidomycetes</taxon>
        <taxon>Monoblepharidales</taxon>
        <taxon>Gonapodyaceae</taxon>
        <taxon>Gonapodya</taxon>
    </lineage>
</organism>